<evidence type="ECO:0000256" key="3">
    <source>
        <dbReference type="PROSITE-ProRule" id="PRU00221"/>
    </source>
</evidence>
<organism evidence="6 7">
    <name type="scientific">Chaetomidium leptoderma</name>
    <dbReference type="NCBI Taxonomy" id="669021"/>
    <lineage>
        <taxon>Eukaryota</taxon>
        <taxon>Fungi</taxon>
        <taxon>Dikarya</taxon>
        <taxon>Ascomycota</taxon>
        <taxon>Pezizomycotina</taxon>
        <taxon>Sordariomycetes</taxon>
        <taxon>Sordariomycetidae</taxon>
        <taxon>Sordariales</taxon>
        <taxon>Chaetomiaceae</taxon>
        <taxon>Chaetomidium</taxon>
    </lineage>
</organism>
<dbReference type="InterPro" id="IPR054471">
    <property type="entry name" value="GPIID_WHD"/>
</dbReference>
<keyword evidence="2" id="KW-0677">Repeat</keyword>
<dbReference type="InterPro" id="IPR036322">
    <property type="entry name" value="WD40_repeat_dom_sf"/>
</dbReference>
<feature type="repeat" description="WD" evidence="3">
    <location>
        <begin position="896"/>
        <end position="937"/>
    </location>
</feature>
<dbReference type="AlphaFoldDB" id="A0AAN6VKF5"/>
<dbReference type="Pfam" id="PF22939">
    <property type="entry name" value="WHD_GPIID"/>
    <property type="match status" value="1"/>
</dbReference>
<accession>A0AAN6VKF5</accession>
<evidence type="ECO:0000259" key="5">
    <source>
        <dbReference type="PROSITE" id="PS50837"/>
    </source>
</evidence>
<feature type="compositionally biased region" description="Polar residues" evidence="4">
    <location>
        <begin position="31"/>
        <end position="43"/>
    </location>
</feature>
<feature type="region of interest" description="Disordered" evidence="4">
    <location>
        <begin position="988"/>
        <end position="1016"/>
    </location>
</feature>
<dbReference type="Proteomes" id="UP001302745">
    <property type="component" value="Unassembled WGS sequence"/>
</dbReference>
<evidence type="ECO:0000256" key="4">
    <source>
        <dbReference type="SAM" id="MobiDB-lite"/>
    </source>
</evidence>
<feature type="repeat" description="WD" evidence="3">
    <location>
        <begin position="779"/>
        <end position="820"/>
    </location>
</feature>
<dbReference type="InterPro" id="IPR027417">
    <property type="entry name" value="P-loop_NTPase"/>
</dbReference>
<evidence type="ECO:0000313" key="6">
    <source>
        <dbReference type="EMBL" id="KAK4153208.1"/>
    </source>
</evidence>
<sequence length="1016" mass="112220">MAANSSGKKPWWKKLKVGRRGSAKSKAPDGSPQQGSIRSSADSSQDRVERREKLKRVTELGREHMEQKKTSTTLLGHKIVLQDAVANIAGAVKWAEVFIKEAVKDLPYASIVMAGVSLDEAANQDGFTYVTSQMRYYVAMESLLLPEDMKADLKADLTDRLVGLYGLIISFQVQSVIRFYRSRTKNFFRGTISYDGWETKLQDIKDGDKDFVSKLETAVSGTSLQGLKKLAQEAEHSRKTLDNLFGKMEELVGVSRDHLDTAQKMEQHMLDAETRACLEALQASDPRHDKDRIELDKGGLLQDSYRWVLSHVDFQRWRDDRVDQLLWIRGDPGKGKTMLLCGIIDELLKTTAPTANISFFFCQATDARINNATAVLRGLIYMLVTQQPALISHLRESFDGFGKQRFEGPNAWVALSNIFTSILGDLESARSGETYLLIDALDECTGNPDRLLGLVAQKSSEYPSVKWIVSSRNWPSIERDLDTATQKVRLSLELNEESVSAAVTTYVQAKVEGLAKRNKYSNDTRDAVERYLSANAHGTFLWVALVCQELATAPGWKAQKKLAAFPPGLNAFYRRMMDQICNSEDAVLCKDILAIVSVVYRPITLDELTALVDALDGVSGDYEALAEIVGLCGSFLTLHKRTISFVHQSAKDFLLKQAHDEIFPSGIEDTHRTIFSRSLRAMRETLRRDIYNLGTPVFSIDNVRSPDPDPLAAVRYSCVYWINHLRDCDPKKNANKDLQDGGSIDAFLREKYLHWLEALSLLKRMPDGIASMLELERLFEGHRNVVNSVAWSHDATRLASGSADKTIKIWDPTTGQCISTLEGHSGGVWSLASGSTDNTVKIWDPATGQCVSTLEGHGDYVKSVAWSYDTARLASASDDKTIKIWDPATGQCILTLKGYENDITSVAWSYDTTRLASALGDSTIKIWDLATGQYVSTPEGHKDAVSSIAGSATRLASASAWSATWLASASGDSTVKIWDPATGHLVGDPASVGVSGQHSQDLGSGDRPVCVDTRGP</sequence>
<feature type="compositionally biased region" description="Basic residues" evidence="4">
    <location>
        <begin position="10"/>
        <end position="23"/>
    </location>
</feature>
<dbReference type="CDD" id="cd00200">
    <property type="entry name" value="WD40"/>
    <property type="match status" value="1"/>
</dbReference>
<protein>
    <recommendedName>
        <fullName evidence="5">NACHT domain-containing protein</fullName>
    </recommendedName>
</protein>
<feature type="domain" description="NACHT" evidence="5">
    <location>
        <begin position="324"/>
        <end position="548"/>
    </location>
</feature>
<dbReference type="Gene3D" id="3.40.50.300">
    <property type="entry name" value="P-loop containing nucleotide triphosphate hydrolases"/>
    <property type="match status" value="1"/>
</dbReference>
<proteinExistence type="predicted"/>
<comment type="caution">
    <text evidence="6">The sequence shown here is derived from an EMBL/GenBank/DDBJ whole genome shotgun (WGS) entry which is preliminary data.</text>
</comment>
<dbReference type="PANTHER" id="PTHR10039">
    <property type="entry name" value="AMELOGENIN"/>
    <property type="match status" value="1"/>
</dbReference>
<gene>
    <name evidence="6" type="ORF">C8A00DRAFT_43834</name>
</gene>
<reference evidence="6" key="2">
    <citation type="submission" date="2023-05" db="EMBL/GenBank/DDBJ databases">
        <authorList>
            <consortium name="Lawrence Berkeley National Laboratory"/>
            <person name="Steindorff A."/>
            <person name="Hensen N."/>
            <person name="Bonometti L."/>
            <person name="Westerberg I."/>
            <person name="Brannstrom I.O."/>
            <person name="Guillou S."/>
            <person name="Cros-Aarteil S."/>
            <person name="Calhoun S."/>
            <person name="Haridas S."/>
            <person name="Kuo A."/>
            <person name="Mondo S."/>
            <person name="Pangilinan J."/>
            <person name="Riley R."/>
            <person name="Labutti K."/>
            <person name="Andreopoulos B."/>
            <person name="Lipzen A."/>
            <person name="Chen C."/>
            <person name="Yanf M."/>
            <person name="Daum C."/>
            <person name="Ng V."/>
            <person name="Clum A."/>
            <person name="Ohm R."/>
            <person name="Martin F."/>
            <person name="Silar P."/>
            <person name="Natvig D."/>
            <person name="Lalanne C."/>
            <person name="Gautier V."/>
            <person name="Ament-Velasquez S.L."/>
            <person name="Kruys A."/>
            <person name="Hutchinson M.I."/>
            <person name="Powell A.J."/>
            <person name="Barry K."/>
            <person name="Miller A.N."/>
            <person name="Grigoriev I.V."/>
            <person name="Debuchy R."/>
            <person name="Gladieux P."/>
            <person name="Thoren M.H."/>
            <person name="Johannesson H."/>
        </authorList>
    </citation>
    <scope>NUCLEOTIDE SEQUENCE</scope>
    <source>
        <strain evidence="6">CBS 538.74</strain>
    </source>
</reference>
<feature type="repeat" description="WD" evidence="3">
    <location>
        <begin position="831"/>
        <end position="853"/>
    </location>
</feature>
<evidence type="ECO:0000313" key="7">
    <source>
        <dbReference type="Proteomes" id="UP001302745"/>
    </source>
</evidence>
<name>A0AAN6VKF5_9PEZI</name>
<reference evidence="6" key="1">
    <citation type="journal article" date="2023" name="Mol. Phylogenet. Evol.">
        <title>Genome-scale phylogeny and comparative genomics of the fungal order Sordariales.</title>
        <authorList>
            <person name="Hensen N."/>
            <person name="Bonometti L."/>
            <person name="Westerberg I."/>
            <person name="Brannstrom I.O."/>
            <person name="Guillou S."/>
            <person name="Cros-Aarteil S."/>
            <person name="Calhoun S."/>
            <person name="Haridas S."/>
            <person name="Kuo A."/>
            <person name="Mondo S."/>
            <person name="Pangilinan J."/>
            <person name="Riley R."/>
            <person name="LaButti K."/>
            <person name="Andreopoulos B."/>
            <person name="Lipzen A."/>
            <person name="Chen C."/>
            <person name="Yan M."/>
            <person name="Daum C."/>
            <person name="Ng V."/>
            <person name="Clum A."/>
            <person name="Steindorff A."/>
            <person name="Ohm R.A."/>
            <person name="Martin F."/>
            <person name="Silar P."/>
            <person name="Natvig D.O."/>
            <person name="Lalanne C."/>
            <person name="Gautier V."/>
            <person name="Ament-Velasquez S.L."/>
            <person name="Kruys A."/>
            <person name="Hutchinson M.I."/>
            <person name="Powell A.J."/>
            <person name="Barry K."/>
            <person name="Miller A.N."/>
            <person name="Grigoriev I.V."/>
            <person name="Debuchy R."/>
            <person name="Gladieux P."/>
            <person name="Hiltunen Thoren M."/>
            <person name="Johannesson H."/>
        </authorList>
    </citation>
    <scope>NUCLEOTIDE SEQUENCE</scope>
    <source>
        <strain evidence="6">CBS 538.74</strain>
    </source>
</reference>
<dbReference type="Pfam" id="PF24883">
    <property type="entry name" value="NPHP3_N"/>
    <property type="match status" value="1"/>
</dbReference>
<dbReference type="PROSITE" id="PS00678">
    <property type="entry name" value="WD_REPEATS_1"/>
    <property type="match status" value="1"/>
</dbReference>
<dbReference type="InterPro" id="IPR056884">
    <property type="entry name" value="NPHP3-like_N"/>
</dbReference>
<dbReference type="InterPro" id="IPR015943">
    <property type="entry name" value="WD40/YVTN_repeat-like_dom_sf"/>
</dbReference>
<dbReference type="EMBL" id="MU856947">
    <property type="protein sequence ID" value="KAK4153208.1"/>
    <property type="molecule type" value="Genomic_DNA"/>
</dbReference>
<dbReference type="InterPro" id="IPR001680">
    <property type="entry name" value="WD40_rpt"/>
</dbReference>
<evidence type="ECO:0000256" key="1">
    <source>
        <dbReference type="ARBA" id="ARBA00022574"/>
    </source>
</evidence>
<dbReference type="SUPFAM" id="SSF50978">
    <property type="entry name" value="WD40 repeat-like"/>
    <property type="match status" value="1"/>
</dbReference>
<dbReference type="PANTHER" id="PTHR10039:SF14">
    <property type="entry name" value="NACHT DOMAIN-CONTAINING PROTEIN"/>
    <property type="match status" value="1"/>
</dbReference>
<dbReference type="PROSITE" id="PS50082">
    <property type="entry name" value="WD_REPEATS_2"/>
    <property type="match status" value="5"/>
</dbReference>
<dbReference type="SMART" id="SM00320">
    <property type="entry name" value="WD40"/>
    <property type="match status" value="5"/>
</dbReference>
<dbReference type="InterPro" id="IPR020472">
    <property type="entry name" value="WD40_PAC1"/>
</dbReference>
<dbReference type="Pfam" id="PF00400">
    <property type="entry name" value="WD40"/>
    <property type="match status" value="5"/>
</dbReference>
<feature type="repeat" description="WD" evidence="3">
    <location>
        <begin position="854"/>
        <end position="895"/>
    </location>
</feature>
<dbReference type="InterPro" id="IPR019775">
    <property type="entry name" value="WD40_repeat_CS"/>
</dbReference>
<keyword evidence="7" id="KW-1185">Reference proteome</keyword>
<evidence type="ECO:0000256" key="2">
    <source>
        <dbReference type="ARBA" id="ARBA00022737"/>
    </source>
</evidence>
<feature type="region of interest" description="Disordered" evidence="4">
    <location>
        <begin position="1"/>
        <end position="50"/>
    </location>
</feature>
<dbReference type="Gene3D" id="2.130.10.10">
    <property type="entry name" value="YVTN repeat-like/Quinoprotein amine dehydrogenase"/>
    <property type="match status" value="3"/>
</dbReference>
<dbReference type="PROSITE" id="PS50294">
    <property type="entry name" value="WD_REPEATS_REGION"/>
    <property type="match status" value="3"/>
</dbReference>
<feature type="repeat" description="WD" evidence="3">
    <location>
        <begin position="966"/>
        <end position="988"/>
    </location>
</feature>
<dbReference type="InterPro" id="IPR031359">
    <property type="entry name" value="NACHT_N"/>
</dbReference>
<dbReference type="PRINTS" id="PR00320">
    <property type="entry name" value="GPROTEINBRPT"/>
</dbReference>
<dbReference type="Pfam" id="PF17100">
    <property type="entry name" value="NACHT_N"/>
    <property type="match status" value="1"/>
</dbReference>
<dbReference type="InterPro" id="IPR007111">
    <property type="entry name" value="NACHT_NTPase"/>
</dbReference>
<dbReference type="PROSITE" id="PS50837">
    <property type="entry name" value="NACHT"/>
    <property type="match status" value="1"/>
</dbReference>
<keyword evidence="1 3" id="KW-0853">WD repeat</keyword>